<proteinExistence type="predicted"/>
<accession>A0ABV4JNI8</accession>
<reference evidence="1 2" key="1">
    <citation type="submission" date="2024-07" db="EMBL/GenBank/DDBJ databases">
        <title>Active virus-host system and metabolic interactions in a Lokiarchaeon culture.</title>
        <authorList>
            <person name="Ponce Toledo R.I."/>
            <person name="Rodrigues Oliveira T."/>
            <person name="Schleper C."/>
        </authorList>
    </citation>
    <scope>NUCLEOTIDE SEQUENCE [LARGE SCALE GENOMIC DNA]</scope>
    <source>
        <strain evidence="1 2">B35</strain>
    </source>
</reference>
<comment type="caution">
    <text evidence="1">The sequence shown here is derived from an EMBL/GenBank/DDBJ whole genome shotgun (WGS) entry which is preliminary data.</text>
</comment>
<gene>
    <name evidence="1" type="ORF">AB2Z07_02030</name>
</gene>
<protein>
    <submittedName>
        <fullName evidence="1">CLI_3235 family bacteriocin</fullName>
    </submittedName>
</protein>
<dbReference type="EMBL" id="JBFSOO010000001">
    <property type="protein sequence ID" value="MEZ6852321.1"/>
    <property type="molecule type" value="Genomic_DNA"/>
</dbReference>
<dbReference type="InterPro" id="IPR023968">
    <property type="entry name" value="Bacteriocin_CLI3235"/>
</dbReference>
<evidence type="ECO:0000313" key="2">
    <source>
        <dbReference type="Proteomes" id="UP001568358"/>
    </source>
</evidence>
<dbReference type="RefSeq" id="WP_081662962.1">
    <property type="nucleotide sequence ID" value="NZ_CP192217.1"/>
</dbReference>
<dbReference type="NCBIfam" id="TIGR04065">
    <property type="entry name" value="ocin_CLI_3235"/>
    <property type="match status" value="1"/>
</dbReference>
<name>A0ABV4JNI8_9BACT</name>
<keyword evidence="2" id="KW-1185">Reference proteome</keyword>
<dbReference type="Proteomes" id="UP001568358">
    <property type="component" value="Unassembled WGS sequence"/>
</dbReference>
<organism evidence="1 2">
    <name type="scientific">Halodesulfovibrio aestuarii</name>
    <dbReference type="NCBI Taxonomy" id="126333"/>
    <lineage>
        <taxon>Bacteria</taxon>
        <taxon>Pseudomonadati</taxon>
        <taxon>Thermodesulfobacteriota</taxon>
        <taxon>Desulfovibrionia</taxon>
        <taxon>Desulfovibrionales</taxon>
        <taxon>Desulfovibrionaceae</taxon>
        <taxon>Halodesulfovibrio</taxon>
    </lineage>
</organism>
<evidence type="ECO:0000313" key="1">
    <source>
        <dbReference type="EMBL" id="MEZ6852321.1"/>
    </source>
</evidence>
<sequence length="47" mass="5236">MKKLAKRNQKLTNTVSSYTSCYCSYCSCLGAGRYSMSYSVKRSGSVH</sequence>